<dbReference type="GO" id="GO:0043137">
    <property type="term" value="P:DNA replication, removal of RNA primer"/>
    <property type="evidence" value="ECO:0007669"/>
    <property type="project" value="TreeGrafter"/>
</dbReference>
<evidence type="ECO:0000256" key="7">
    <source>
        <dbReference type="ARBA" id="ARBA00022801"/>
    </source>
</evidence>
<feature type="domain" description="RNase H type-1" evidence="9">
    <location>
        <begin position="64"/>
        <end position="220"/>
    </location>
</feature>
<keyword evidence="4" id="KW-0540">Nuclease</keyword>
<evidence type="ECO:0000259" key="9">
    <source>
        <dbReference type="PROSITE" id="PS50879"/>
    </source>
</evidence>
<evidence type="ECO:0000256" key="3">
    <source>
        <dbReference type="ARBA" id="ARBA00012180"/>
    </source>
</evidence>
<evidence type="ECO:0000256" key="5">
    <source>
        <dbReference type="ARBA" id="ARBA00022723"/>
    </source>
</evidence>
<keyword evidence="7" id="KW-0378">Hydrolase</keyword>
<evidence type="ECO:0000256" key="4">
    <source>
        <dbReference type="ARBA" id="ARBA00022722"/>
    </source>
</evidence>
<evidence type="ECO:0000313" key="10">
    <source>
        <dbReference type="EMBL" id="KAF4439458.1"/>
    </source>
</evidence>
<dbReference type="InterPro" id="IPR002156">
    <property type="entry name" value="RNaseH_domain"/>
</dbReference>
<dbReference type="SUPFAM" id="SSF53098">
    <property type="entry name" value="Ribonuclease H-like"/>
    <property type="match status" value="1"/>
</dbReference>
<dbReference type="CDD" id="cd13934">
    <property type="entry name" value="RNase_H_Dikarya_like"/>
    <property type="match status" value="1"/>
</dbReference>
<dbReference type="Proteomes" id="UP000605986">
    <property type="component" value="Unassembled WGS sequence"/>
</dbReference>
<dbReference type="PANTHER" id="PTHR10642">
    <property type="entry name" value="RIBONUCLEASE H1"/>
    <property type="match status" value="1"/>
</dbReference>
<dbReference type="EMBL" id="JAADJG010000689">
    <property type="protein sequence ID" value="KAF4439458.1"/>
    <property type="molecule type" value="Genomic_DNA"/>
</dbReference>
<dbReference type="InterPro" id="IPR036397">
    <property type="entry name" value="RNaseH_sf"/>
</dbReference>
<dbReference type="GO" id="GO:0046872">
    <property type="term" value="F:metal ion binding"/>
    <property type="evidence" value="ECO:0007669"/>
    <property type="project" value="UniProtKB-KW"/>
</dbReference>
<gene>
    <name evidence="10" type="ORF">F53441_12565</name>
</gene>
<sequence>MASKRYDHSTGRDGTENRRFDPHSIYAPGIDLKLIRVPSNDWEWIYVACEKGHPCPYCGRMDRYSNCIFIAVDGACRGNGTSQAKASIGVFVGPISPYNQSVLLHEPHVTNKIAELKAGILALELATEIQRTNTLGEELIKVVIKSDSEHLVKGMTEWVFKWEINGYKTAKREPVKNAGLFKRLQELVSDLDSVNVEMLFWHVPREMNTDADGLANQAFNS</sequence>
<proteinExistence type="inferred from homology"/>
<evidence type="ECO:0000313" key="11">
    <source>
        <dbReference type="Proteomes" id="UP000605986"/>
    </source>
</evidence>
<keyword evidence="5" id="KW-0479">Metal-binding</keyword>
<dbReference type="GO" id="GO:0004523">
    <property type="term" value="F:RNA-DNA hybrid ribonuclease activity"/>
    <property type="evidence" value="ECO:0007669"/>
    <property type="project" value="UniProtKB-EC"/>
</dbReference>
<feature type="region of interest" description="Disordered" evidence="8">
    <location>
        <begin position="1"/>
        <end position="20"/>
    </location>
</feature>
<dbReference type="Gene3D" id="3.30.420.10">
    <property type="entry name" value="Ribonuclease H-like superfamily/Ribonuclease H"/>
    <property type="match status" value="1"/>
</dbReference>
<evidence type="ECO:0000256" key="2">
    <source>
        <dbReference type="ARBA" id="ARBA00005300"/>
    </source>
</evidence>
<keyword evidence="11" id="KW-1185">Reference proteome</keyword>
<name>A0A8H4NNH9_9HYPO</name>
<dbReference type="EC" id="3.1.26.4" evidence="3"/>
<dbReference type="OrthoDB" id="245563at2759"/>
<keyword evidence="6" id="KW-0255">Endonuclease</keyword>
<evidence type="ECO:0000256" key="6">
    <source>
        <dbReference type="ARBA" id="ARBA00022759"/>
    </source>
</evidence>
<comment type="similarity">
    <text evidence="2">Belongs to the RNase H family.</text>
</comment>
<protein>
    <recommendedName>
        <fullName evidence="3">ribonuclease H</fullName>
        <ecNumber evidence="3">3.1.26.4</ecNumber>
    </recommendedName>
</protein>
<evidence type="ECO:0000256" key="8">
    <source>
        <dbReference type="SAM" id="MobiDB-lite"/>
    </source>
</evidence>
<comment type="caution">
    <text evidence="10">The sequence shown here is derived from an EMBL/GenBank/DDBJ whole genome shotgun (WGS) entry which is preliminary data.</text>
</comment>
<dbReference type="GO" id="GO:0003676">
    <property type="term" value="F:nucleic acid binding"/>
    <property type="evidence" value="ECO:0007669"/>
    <property type="project" value="InterPro"/>
</dbReference>
<dbReference type="Pfam" id="PF00075">
    <property type="entry name" value="RNase_H"/>
    <property type="match status" value="1"/>
</dbReference>
<organism evidence="10 11">
    <name type="scientific">Fusarium austroafricanum</name>
    <dbReference type="NCBI Taxonomy" id="2364996"/>
    <lineage>
        <taxon>Eukaryota</taxon>
        <taxon>Fungi</taxon>
        <taxon>Dikarya</taxon>
        <taxon>Ascomycota</taxon>
        <taxon>Pezizomycotina</taxon>
        <taxon>Sordariomycetes</taxon>
        <taxon>Hypocreomycetidae</taxon>
        <taxon>Hypocreales</taxon>
        <taxon>Nectriaceae</taxon>
        <taxon>Fusarium</taxon>
        <taxon>Fusarium concolor species complex</taxon>
    </lineage>
</organism>
<dbReference type="InterPro" id="IPR050092">
    <property type="entry name" value="RNase_H"/>
</dbReference>
<comment type="catalytic activity">
    <reaction evidence="1">
        <text>Endonucleolytic cleavage to 5'-phosphomonoester.</text>
        <dbReference type="EC" id="3.1.26.4"/>
    </reaction>
</comment>
<evidence type="ECO:0000256" key="1">
    <source>
        <dbReference type="ARBA" id="ARBA00000077"/>
    </source>
</evidence>
<dbReference type="AlphaFoldDB" id="A0A8H4NNH9"/>
<dbReference type="InterPro" id="IPR012337">
    <property type="entry name" value="RNaseH-like_sf"/>
</dbReference>
<dbReference type="PROSITE" id="PS50879">
    <property type="entry name" value="RNASE_H_1"/>
    <property type="match status" value="1"/>
</dbReference>
<accession>A0A8H4NNH9</accession>
<dbReference type="PANTHER" id="PTHR10642:SF26">
    <property type="entry name" value="RIBONUCLEASE H1"/>
    <property type="match status" value="1"/>
</dbReference>
<reference evidence="10" key="1">
    <citation type="submission" date="2020-01" db="EMBL/GenBank/DDBJ databases">
        <title>Identification and distribution of gene clusters putatively required for synthesis of sphingolipid metabolism inhibitors in phylogenetically diverse species of the filamentous fungus Fusarium.</title>
        <authorList>
            <person name="Kim H.-S."/>
            <person name="Busman M."/>
            <person name="Brown D.W."/>
            <person name="Divon H."/>
            <person name="Uhlig S."/>
            <person name="Proctor R.H."/>
        </authorList>
    </citation>
    <scope>NUCLEOTIDE SEQUENCE</scope>
    <source>
        <strain evidence="10">NRRL 53441</strain>
    </source>
</reference>